<keyword evidence="7 8" id="KW-0472">Membrane</keyword>
<dbReference type="GO" id="GO:0010041">
    <property type="term" value="P:response to iron(III) ion"/>
    <property type="evidence" value="ECO:0007669"/>
    <property type="project" value="TreeGrafter"/>
</dbReference>
<feature type="transmembrane region" description="Helical" evidence="8">
    <location>
        <begin position="213"/>
        <end position="232"/>
    </location>
</feature>
<dbReference type="Pfam" id="PF13231">
    <property type="entry name" value="PMT_2"/>
    <property type="match status" value="1"/>
</dbReference>
<evidence type="ECO:0000256" key="4">
    <source>
        <dbReference type="ARBA" id="ARBA00022679"/>
    </source>
</evidence>
<dbReference type="Proteomes" id="UP000264702">
    <property type="component" value="Unassembled WGS sequence"/>
</dbReference>
<dbReference type="AlphaFoldDB" id="A0A372INX4"/>
<feature type="transmembrane region" description="Helical" evidence="8">
    <location>
        <begin position="168"/>
        <end position="201"/>
    </location>
</feature>
<evidence type="ECO:0000256" key="8">
    <source>
        <dbReference type="SAM" id="Phobius"/>
    </source>
</evidence>
<evidence type="ECO:0000256" key="3">
    <source>
        <dbReference type="ARBA" id="ARBA00022676"/>
    </source>
</evidence>
<evidence type="ECO:0000256" key="7">
    <source>
        <dbReference type="ARBA" id="ARBA00023136"/>
    </source>
</evidence>
<name>A0A372INX4_9BACT</name>
<feature type="transmembrane region" description="Helical" evidence="8">
    <location>
        <begin position="85"/>
        <end position="106"/>
    </location>
</feature>
<dbReference type="GO" id="GO:0009103">
    <property type="term" value="P:lipopolysaccharide biosynthetic process"/>
    <property type="evidence" value="ECO:0007669"/>
    <property type="project" value="UniProtKB-ARBA"/>
</dbReference>
<feature type="transmembrane region" description="Helical" evidence="8">
    <location>
        <begin position="349"/>
        <end position="366"/>
    </location>
</feature>
<keyword evidence="11" id="KW-1185">Reference proteome</keyword>
<protein>
    <submittedName>
        <fullName evidence="10">Glycosyltransferase family 39 protein</fullName>
    </submittedName>
</protein>
<dbReference type="InterPro" id="IPR050297">
    <property type="entry name" value="LipidA_mod_glycosyltrf_83"/>
</dbReference>
<dbReference type="GO" id="GO:0016763">
    <property type="term" value="F:pentosyltransferase activity"/>
    <property type="evidence" value="ECO:0007669"/>
    <property type="project" value="TreeGrafter"/>
</dbReference>
<evidence type="ECO:0000313" key="10">
    <source>
        <dbReference type="EMBL" id="RFU16578.1"/>
    </source>
</evidence>
<feature type="transmembrane region" description="Helical" evidence="8">
    <location>
        <begin position="378"/>
        <end position="399"/>
    </location>
</feature>
<keyword evidence="2" id="KW-1003">Cell membrane</keyword>
<feature type="domain" description="Glycosyltransferase RgtA/B/C/D-like" evidence="9">
    <location>
        <begin position="65"/>
        <end position="229"/>
    </location>
</feature>
<keyword evidence="4 10" id="KW-0808">Transferase</keyword>
<feature type="transmembrane region" description="Helical" evidence="8">
    <location>
        <begin position="327"/>
        <end position="343"/>
    </location>
</feature>
<comment type="subcellular location">
    <subcellularLocation>
        <location evidence="1">Cell membrane</location>
        <topology evidence="1">Multi-pass membrane protein</topology>
    </subcellularLocation>
</comment>
<gene>
    <name evidence="10" type="ORF">D0Y96_13985</name>
</gene>
<keyword evidence="5 8" id="KW-0812">Transmembrane</keyword>
<keyword evidence="6 8" id="KW-1133">Transmembrane helix</keyword>
<feature type="transmembrane region" description="Helical" evidence="8">
    <location>
        <begin position="467"/>
        <end position="488"/>
    </location>
</feature>
<evidence type="ECO:0000256" key="5">
    <source>
        <dbReference type="ARBA" id="ARBA00022692"/>
    </source>
</evidence>
<feature type="transmembrane region" description="Helical" evidence="8">
    <location>
        <begin position="118"/>
        <end position="141"/>
    </location>
</feature>
<dbReference type="OrthoDB" id="9815691at2"/>
<evidence type="ECO:0000313" key="11">
    <source>
        <dbReference type="Proteomes" id="UP000264702"/>
    </source>
</evidence>
<dbReference type="PANTHER" id="PTHR33908">
    <property type="entry name" value="MANNOSYLTRANSFERASE YKCB-RELATED"/>
    <property type="match status" value="1"/>
</dbReference>
<feature type="transmembrane region" description="Helical" evidence="8">
    <location>
        <begin position="439"/>
        <end position="460"/>
    </location>
</feature>
<comment type="caution">
    <text evidence="10">The sequence shown here is derived from an EMBL/GenBank/DDBJ whole genome shotgun (WGS) entry which is preliminary data.</text>
</comment>
<evidence type="ECO:0000256" key="2">
    <source>
        <dbReference type="ARBA" id="ARBA00022475"/>
    </source>
</evidence>
<organism evidence="10 11">
    <name type="scientific">Paracidobacterium acidisoli</name>
    <dbReference type="NCBI Taxonomy" id="2303751"/>
    <lineage>
        <taxon>Bacteria</taxon>
        <taxon>Pseudomonadati</taxon>
        <taxon>Acidobacteriota</taxon>
        <taxon>Terriglobia</taxon>
        <taxon>Terriglobales</taxon>
        <taxon>Acidobacteriaceae</taxon>
        <taxon>Paracidobacterium</taxon>
    </lineage>
</organism>
<feature type="transmembrane region" description="Helical" evidence="8">
    <location>
        <begin position="284"/>
        <end position="306"/>
    </location>
</feature>
<evidence type="ECO:0000256" key="6">
    <source>
        <dbReference type="ARBA" id="ARBA00022989"/>
    </source>
</evidence>
<dbReference type="GO" id="GO:0005886">
    <property type="term" value="C:plasma membrane"/>
    <property type="evidence" value="ECO:0007669"/>
    <property type="project" value="UniProtKB-SubCell"/>
</dbReference>
<evidence type="ECO:0000256" key="1">
    <source>
        <dbReference type="ARBA" id="ARBA00004651"/>
    </source>
</evidence>
<reference evidence="10 11" key="1">
    <citation type="submission" date="2018-08" db="EMBL/GenBank/DDBJ databases">
        <title>Acidipila sp. 4G-K13, an acidobacterium isolated from forest soil.</title>
        <authorList>
            <person name="Gao Z.-H."/>
            <person name="Qiu L.-H."/>
        </authorList>
    </citation>
    <scope>NUCLEOTIDE SEQUENCE [LARGE SCALE GENOMIC DNA]</scope>
    <source>
        <strain evidence="10 11">4G-K13</strain>
    </source>
</reference>
<dbReference type="EMBL" id="QVQT01000004">
    <property type="protein sequence ID" value="RFU16578.1"/>
    <property type="molecule type" value="Genomic_DNA"/>
</dbReference>
<dbReference type="PANTHER" id="PTHR33908:SF3">
    <property type="entry name" value="UNDECAPRENYL PHOSPHATE-ALPHA-4-AMINO-4-DEOXY-L-ARABINOSE ARABINOSYL TRANSFERASE"/>
    <property type="match status" value="1"/>
</dbReference>
<accession>A0A372INX4</accession>
<keyword evidence="3" id="KW-0328">Glycosyltransferase</keyword>
<proteinExistence type="predicted"/>
<evidence type="ECO:0000259" key="9">
    <source>
        <dbReference type="Pfam" id="PF13231"/>
    </source>
</evidence>
<sequence length="612" mass="67400">MTFRTAKRFLFPLLGLWVLLYGSFSLLKPPLLDDADSVYAEAAREMLLRHDWITPHLNGIRWLESPPLLCWSVAASFRLFGVSDWAARLPLALYALALFAVVFSLGRRFFDSSGNAPAAGFYAALALMTSYGIFLFAHILLPDLILSLWLTLGIACFWRSLREENPSLLTALGFSACCGLGVLTRGLIGIIFPAAIVLLFLFFTRNLRHLRRWHPVAGSLVFPAIVLPWNIAAGMANPAQGRPQGAAPTPGNVHGFWWVHVINEQFLRYLNRRVPHNYDSVPLLIFWALLFVWIVPWCAFSIRALVRASWREGFARRMLDRSGQARLLCVLWVLVVVVFFSFAPRQEYYLLPALPAMALLAGDWLAEDEAQASPQGRGTAWILFGICVLAAATALYFALTSAAPVPGIDIATMLDGNVHRYAVFFGHILDLTHRSMGEFHWPLGMTAAALLVGASANLWYRLRKNARLANCFLAGMIVTLLAAAHLALNTFSPVLSSEILAEAIKPEVGQSDIVVINGVYESGSALAFYLEHPVRVLNGRDGVLWYGSFFSDSPDVFDDQAAVAKLWDGPGRVFLLTAPDKLPGLPGTVYVIGRNGGKEIVSNEPNSGGANF</sequence>
<dbReference type="InterPro" id="IPR038731">
    <property type="entry name" value="RgtA/B/C-like"/>
</dbReference>